<protein>
    <submittedName>
        <fullName evidence="1">Uncharacterized protein</fullName>
    </submittedName>
</protein>
<dbReference type="EMBL" id="BARU01004279">
    <property type="protein sequence ID" value="GAH19357.1"/>
    <property type="molecule type" value="Genomic_DNA"/>
</dbReference>
<sequence>PSSLTEEETKYAKTVRVLAGESLYSHSWLEI</sequence>
<dbReference type="AlphaFoldDB" id="X1DGN8"/>
<gene>
    <name evidence="1" type="ORF">S03H2_08705</name>
</gene>
<name>X1DGN8_9ZZZZ</name>
<proteinExistence type="predicted"/>
<reference evidence="1" key="1">
    <citation type="journal article" date="2014" name="Front. Microbiol.">
        <title>High frequency of phylogenetically diverse reductive dehalogenase-homologous genes in deep subseafloor sedimentary metagenomes.</title>
        <authorList>
            <person name="Kawai M."/>
            <person name="Futagami T."/>
            <person name="Toyoda A."/>
            <person name="Takaki Y."/>
            <person name="Nishi S."/>
            <person name="Hori S."/>
            <person name="Arai W."/>
            <person name="Tsubouchi T."/>
            <person name="Morono Y."/>
            <person name="Uchiyama I."/>
            <person name="Ito T."/>
            <person name="Fujiyama A."/>
            <person name="Inagaki F."/>
            <person name="Takami H."/>
        </authorList>
    </citation>
    <scope>NUCLEOTIDE SEQUENCE</scope>
    <source>
        <strain evidence="1">Expedition CK06-06</strain>
    </source>
</reference>
<feature type="non-terminal residue" evidence="1">
    <location>
        <position position="1"/>
    </location>
</feature>
<evidence type="ECO:0000313" key="1">
    <source>
        <dbReference type="EMBL" id="GAH19357.1"/>
    </source>
</evidence>
<organism evidence="1">
    <name type="scientific">marine sediment metagenome</name>
    <dbReference type="NCBI Taxonomy" id="412755"/>
    <lineage>
        <taxon>unclassified sequences</taxon>
        <taxon>metagenomes</taxon>
        <taxon>ecological metagenomes</taxon>
    </lineage>
</organism>
<comment type="caution">
    <text evidence="1">The sequence shown here is derived from an EMBL/GenBank/DDBJ whole genome shotgun (WGS) entry which is preliminary data.</text>
</comment>
<accession>X1DGN8</accession>